<feature type="binding site" evidence="10">
    <location>
        <position position="256"/>
    </location>
    <ligand>
        <name>ATP</name>
        <dbReference type="ChEBI" id="CHEBI:30616"/>
    </ligand>
</feature>
<evidence type="ECO:0000313" key="13">
    <source>
        <dbReference type="EMBL" id="AGK57490.1"/>
    </source>
</evidence>
<dbReference type="GO" id="GO:0005829">
    <property type="term" value="C:cytosol"/>
    <property type="evidence" value="ECO:0007669"/>
    <property type="project" value="TreeGrafter"/>
</dbReference>
<dbReference type="Pfam" id="PF19269">
    <property type="entry name" value="Anticodon_2"/>
    <property type="match status" value="1"/>
</dbReference>
<feature type="short sequence motif" description="'HIGH' region" evidence="10">
    <location>
        <begin position="24"/>
        <end position="34"/>
    </location>
</feature>
<keyword evidence="8 10" id="KW-0648">Protein biosynthesis</keyword>
<dbReference type="GO" id="GO:0004818">
    <property type="term" value="F:glutamate-tRNA ligase activity"/>
    <property type="evidence" value="ECO:0007669"/>
    <property type="project" value="UniProtKB-UniRule"/>
</dbReference>
<evidence type="ECO:0000256" key="1">
    <source>
        <dbReference type="ARBA" id="ARBA00004496"/>
    </source>
</evidence>
<comment type="subunit">
    <text evidence="3 10">Monomer.</text>
</comment>
<dbReference type="Gene3D" id="3.40.50.620">
    <property type="entry name" value="HUPs"/>
    <property type="match status" value="1"/>
</dbReference>
<dbReference type="InterPro" id="IPR014729">
    <property type="entry name" value="Rossmann-like_a/b/a_fold"/>
</dbReference>
<keyword evidence="7 10" id="KW-0067">ATP-binding</keyword>
<dbReference type="Gene3D" id="1.10.10.350">
    <property type="match status" value="1"/>
</dbReference>
<dbReference type="STRING" id="670307.HYPDE_29058"/>
<dbReference type="HAMAP" id="MF_00022">
    <property type="entry name" value="Glu_tRNA_synth_type1"/>
    <property type="match status" value="1"/>
</dbReference>
<dbReference type="PROSITE" id="PS00178">
    <property type="entry name" value="AA_TRNA_LIGASE_I"/>
    <property type="match status" value="1"/>
</dbReference>
<dbReference type="GO" id="GO:0008270">
    <property type="term" value="F:zinc ion binding"/>
    <property type="evidence" value="ECO:0007669"/>
    <property type="project" value="InterPro"/>
</dbReference>
<comment type="catalytic activity">
    <reaction evidence="10">
        <text>tRNA(Glu) + L-glutamate + ATP = L-glutamyl-tRNA(Glu) + AMP + diphosphate</text>
        <dbReference type="Rhea" id="RHEA:23540"/>
        <dbReference type="Rhea" id="RHEA-COMP:9663"/>
        <dbReference type="Rhea" id="RHEA-COMP:9680"/>
        <dbReference type="ChEBI" id="CHEBI:29985"/>
        <dbReference type="ChEBI" id="CHEBI:30616"/>
        <dbReference type="ChEBI" id="CHEBI:33019"/>
        <dbReference type="ChEBI" id="CHEBI:78442"/>
        <dbReference type="ChEBI" id="CHEBI:78520"/>
        <dbReference type="ChEBI" id="CHEBI:456215"/>
        <dbReference type="EC" id="6.1.1.17"/>
    </reaction>
</comment>
<evidence type="ECO:0000256" key="7">
    <source>
        <dbReference type="ARBA" id="ARBA00022840"/>
    </source>
</evidence>
<comment type="function">
    <text evidence="10">Catalyzes the attachment of glutamate to tRNA(Glu) in a two-step reaction: glutamate is first activated by ATP to form Glu-AMP and then transferred to the acceptor end of tRNA(Glu).</text>
</comment>
<dbReference type="Proteomes" id="UP000005952">
    <property type="component" value="Chromosome"/>
</dbReference>
<dbReference type="InterPro" id="IPR020058">
    <property type="entry name" value="Glu/Gln-tRNA-synth_Ib_cat-dom"/>
</dbReference>
<dbReference type="SUPFAM" id="SSF48163">
    <property type="entry name" value="An anticodon-binding domain of class I aminoacyl-tRNA synthetases"/>
    <property type="match status" value="1"/>
</dbReference>
<feature type="domain" description="Aminoacyl-tRNA synthetase class I anticodon-binding" evidence="12">
    <location>
        <begin position="395"/>
        <end position="519"/>
    </location>
</feature>
<protein>
    <recommendedName>
        <fullName evidence="10">Glutamate--tRNA ligase</fullName>
        <ecNumber evidence="10">6.1.1.17</ecNumber>
    </recommendedName>
    <alternativeName>
        <fullName evidence="10">Glutamyl-tRNA synthetase</fullName>
        <shortName evidence="10">GluRS</shortName>
    </alternativeName>
</protein>
<feature type="domain" description="Glutamyl/glutaminyl-tRNA synthetase class Ib catalytic" evidence="11">
    <location>
        <begin position="19"/>
        <end position="320"/>
    </location>
</feature>
<dbReference type="PRINTS" id="PR00987">
    <property type="entry name" value="TRNASYNTHGLU"/>
</dbReference>
<comment type="subcellular location">
    <subcellularLocation>
        <location evidence="1 10">Cytoplasm</location>
    </subcellularLocation>
</comment>
<dbReference type="InterPro" id="IPR008925">
    <property type="entry name" value="aa_tRNA-synth_I_cd-bd_sf"/>
</dbReference>
<comment type="similarity">
    <text evidence="2 10">Belongs to the class-I aminoacyl-tRNA synthetase family. Glutamate--tRNA ligase type 1 subfamily.</text>
</comment>
<evidence type="ECO:0000256" key="6">
    <source>
        <dbReference type="ARBA" id="ARBA00022741"/>
    </source>
</evidence>
<dbReference type="GO" id="GO:0006424">
    <property type="term" value="P:glutamyl-tRNA aminoacylation"/>
    <property type="evidence" value="ECO:0007669"/>
    <property type="project" value="UniProtKB-UniRule"/>
</dbReference>
<evidence type="ECO:0000256" key="10">
    <source>
        <dbReference type="HAMAP-Rule" id="MF_00022"/>
    </source>
</evidence>
<dbReference type="Pfam" id="PF00749">
    <property type="entry name" value="tRNA-synt_1c"/>
    <property type="match status" value="1"/>
</dbReference>
<dbReference type="InterPro" id="IPR045462">
    <property type="entry name" value="aa-tRNA-synth_I_cd-bd"/>
</dbReference>
<dbReference type="GO" id="GO:0005524">
    <property type="term" value="F:ATP binding"/>
    <property type="evidence" value="ECO:0007669"/>
    <property type="project" value="UniProtKB-UniRule"/>
</dbReference>
<evidence type="ECO:0000313" key="14">
    <source>
        <dbReference type="Proteomes" id="UP000005952"/>
    </source>
</evidence>
<evidence type="ECO:0000256" key="2">
    <source>
        <dbReference type="ARBA" id="ARBA00007894"/>
    </source>
</evidence>
<keyword evidence="5 10" id="KW-0436">Ligase</keyword>
<dbReference type="InterPro" id="IPR000924">
    <property type="entry name" value="Glu/Gln-tRNA-synth"/>
</dbReference>
<organism evidence="13 14">
    <name type="scientific">Hyphomicrobium denitrificans 1NES1</name>
    <dbReference type="NCBI Taxonomy" id="670307"/>
    <lineage>
        <taxon>Bacteria</taxon>
        <taxon>Pseudomonadati</taxon>
        <taxon>Pseudomonadota</taxon>
        <taxon>Alphaproteobacteria</taxon>
        <taxon>Hyphomicrobiales</taxon>
        <taxon>Hyphomicrobiaceae</taxon>
        <taxon>Hyphomicrobium</taxon>
    </lineage>
</organism>
<evidence type="ECO:0000256" key="3">
    <source>
        <dbReference type="ARBA" id="ARBA00011245"/>
    </source>
</evidence>
<keyword evidence="6 10" id="KW-0547">Nucleotide-binding</keyword>
<dbReference type="SUPFAM" id="SSF52374">
    <property type="entry name" value="Nucleotidylyl transferase"/>
    <property type="match status" value="1"/>
</dbReference>
<proteinExistence type="inferred from homology"/>
<dbReference type="EC" id="6.1.1.17" evidence="10"/>
<accession>N0BBK7</accession>
<dbReference type="NCBIfam" id="TIGR00464">
    <property type="entry name" value="gltX_bact"/>
    <property type="match status" value="1"/>
</dbReference>
<dbReference type="KEGG" id="hdt:HYPDE_29058"/>
<dbReference type="FunFam" id="3.40.50.620:FF:000007">
    <property type="entry name" value="Glutamate--tRNA ligase"/>
    <property type="match status" value="1"/>
</dbReference>
<dbReference type="HOGENOM" id="CLU_015768_6_3_5"/>
<keyword evidence="4 10" id="KW-0963">Cytoplasm</keyword>
<evidence type="ECO:0000256" key="4">
    <source>
        <dbReference type="ARBA" id="ARBA00022490"/>
    </source>
</evidence>
<sequence length="522" mass="57292">MADKRKGPMAETATSNAPVVRFAPSPTGYLHIGGARTALFNWLYARGRNGKFLLRIEDTDRERNNEQAVAAILDGLAWLGLAWDGEAVSQFARAERHREVAAELLKRGAAYHCYASPAEIEAAREKAKAEGRPLIFLSPWRDRDPKDAPKDVKPVVRLKAPRDGETIVEDHVQGHVVFPNKDLDDLIILRSDGNPTYNLAVVVDDHDMGITHVVRGADHLTNAARQTQIYQNMGWAVPEFAHVPLIHGADGAKLSKRHGAQGVEEFRAMGYLPEALRNYLVRLGWSHGDDEIMSTEDLIRWFDIDGINKAPARLDFRKLDDLNGHYIRASSDDELARQVREMLPHLDFKSLNDAATDPKAPPRSDIALAREVLRQIPVASTGADLASRFAAKGWDTFLRAIPALKERSKTLTELVGGALFMVAERPVQLEDKAAKLLNAEGRTSNAAVHKILSAIGDSDWTAPILEARIKSHAEATGAKLGSIAQPLRAALTGRAVSPPVFDVLELLGREEALARISDAAAI</sequence>
<dbReference type="PANTHER" id="PTHR43311:SF2">
    <property type="entry name" value="GLUTAMATE--TRNA LIGASE, MITOCHONDRIAL-RELATED"/>
    <property type="match status" value="1"/>
</dbReference>
<dbReference type="GO" id="GO:0000049">
    <property type="term" value="F:tRNA binding"/>
    <property type="evidence" value="ECO:0007669"/>
    <property type="project" value="InterPro"/>
</dbReference>
<evidence type="ECO:0000256" key="5">
    <source>
        <dbReference type="ARBA" id="ARBA00022598"/>
    </source>
</evidence>
<dbReference type="CDD" id="cd00808">
    <property type="entry name" value="GluRS_core"/>
    <property type="match status" value="1"/>
</dbReference>
<dbReference type="InterPro" id="IPR020751">
    <property type="entry name" value="aa-tRNA-synth_I_codon-bd_sub2"/>
</dbReference>
<dbReference type="InterPro" id="IPR049940">
    <property type="entry name" value="GluQ/Sye"/>
</dbReference>
<feature type="short sequence motif" description="'KMSKS' region" evidence="10">
    <location>
        <begin position="253"/>
        <end position="257"/>
    </location>
</feature>
<reference evidence="13 14" key="1">
    <citation type="journal article" date="2013" name="Genome Announc.">
        <title>Genome sequences for three denitrifying bacterial strains isolated from a uranium- and nitrate-contaminated subsurface environment.</title>
        <authorList>
            <person name="Venkatramanan R."/>
            <person name="Prakash O."/>
            <person name="Woyke T."/>
            <person name="Chain P."/>
            <person name="Goodwin L.A."/>
            <person name="Watson D."/>
            <person name="Brooks S."/>
            <person name="Kostka J.E."/>
            <person name="Green S.J."/>
        </authorList>
    </citation>
    <scope>NUCLEOTIDE SEQUENCE [LARGE SCALE GENOMIC DNA]</scope>
    <source>
        <strain evidence="13 14">1NES1</strain>
    </source>
</reference>
<dbReference type="InterPro" id="IPR004527">
    <property type="entry name" value="Glu-tRNA-ligase_bac/mito"/>
</dbReference>
<evidence type="ECO:0000259" key="11">
    <source>
        <dbReference type="Pfam" id="PF00749"/>
    </source>
</evidence>
<keyword evidence="9 10" id="KW-0030">Aminoacyl-tRNA synthetase</keyword>
<evidence type="ECO:0000256" key="9">
    <source>
        <dbReference type="ARBA" id="ARBA00023146"/>
    </source>
</evidence>
<gene>
    <name evidence="10 13" type="primary">gltX</name>
    <name evidence="13" type="ORF">HYPDE_29058</name>
</gene>
<name>N0BBK7_9HYPH</name>
<dbReference type="InterPro" id="IPR001412">
    <property type="entry name" value="aa-tRNA-synth_I_CS"/>
</dbReference>
<dbReference type="EMBL" id="CP005587">
    <property type="protein sequence ID" value="AGK57490.1"/>
    <property type="molecule type" value="Genomic_DNA"/>
</dbReference>
<dbReference type="InterPro" id="IPR033910">
    <property type="entry name" value="GluRS_core"/>
</dbReference>
<keyword evidence="14" id="KW-1185">Reference proteome</keyword>
<evidence type="ECO:0000256" key="8">
    <source>
        <dbReference type="ARBA" id="ARBA00022917"/>
    </source>
</evidence>
<dbReference type="eggNOG" id="COG0008">
    <property type="taxonomic scope" value="Bacteria"/>
</dbReference>
<dbReference type="PANTHER" id="PTHR43311">
    <property type="entry name" value="GLUTAMATE--TRNA LIGASE"/>
    <property type="match status" value="1"/>
</dbReference>
<dbReference type="AlphaFoldDB" id="N0BBK7"/>
<evidence type="ECO:0000259" key="12">
    <source>
        <dbReference type="Pfam" id="PF19269"/>
    </source>
</evidence>
<comment type="caution">
    <text evidence="10">Lacks conserved residue(s) required for the propagation of feature annotation.</text>
</comment>